<feature type="transmembrane region" description="Helical" evidence="6">
    <location>
        <begin position="225"/>
        <end position="248"/>
    </location>
</feature>
<evidence type="ECO:0000256" key="1">
    <source>
        <dbReference type="ARBA" id="ARBA00004141"/>
    </source>
</evidence>
<feature type="transmembrane region" description="Helical" evidence="6">
    <location>
        <begin position="72"/>
        <end position="98"/>
    </location>
</feature>
<dbReference type="Pfam" id="PF20684">
    <property type="entry name" value="Fung_rhodopsin"/>
    <property type="match status" value="1"/>
</dbReference>
<keyword evidence="2 6" id="KW-0812">Transmembrane</keyword>
<dbReference type="GO" id="GO:0016020">
    <property type="term" value="C:membrane"/>
    <property type="evidence" value="ECO:0007669"/>
    <property type="project" value="UniProtKB-SubCell"/>
</dbReference>
<reference evidence="8 9" key="1">
    <citation type="journal article" date="2014" name="BMC Genomics">
        <title>Genome sequencing of four Aureobasidium pullulans varieties: biotechnological potential, stress tolerance, and description of new species.</title>
        <authorList>
            <person name="Gostin Ar C."/>
            <person name="Ohm R.A."/>
            <person name="Kogej T."/>
            <person name="Sonjak S."/>
            <person name="Turk M."/>
            <person name="Zajc J."/>
            <person name="Zalar P."/>
            <person name="Grube M."/>
            <person name="Sun H."/>
            <person name="Han J."/>
            <person name="Sharma A."/>
            <person name="Chiniquy J."/>
            <person name="Ngan C.Y."/>
            <person name="Lipzen A."/>
            <person name="Barry K."/>
            <person name="Grigoriev I.V."/>
            <person name="Gunde-Cimerman N."/>
        </authorList>
    </citation>
    <scope>NUCLEOTIDE SEQUENCE [LARGE SCALE GENOMIC DNA]</scope>
    <source>
        <strain evidence="8 9">EXF-150</strain>
    </source>
</reference>
<evidence type="ECO:0000259" key="7">
    <source>
        <dbReference type="Pfam" id="PF20684"/>
    </source>
</evidence>
<name>A0A074XDM8_AURPU</name>
<proteinExistence type="inferred from homology"/>
<dbReference type="AlphaFoldDB" id="A0A074XDM8"/>
<protein>
    <recommendedName>
        <fullName evidence="7">Rhodopsin domain-containing protein</fullName>
    </recommendedName>
</protein>
<feature type="transmembrane region" description="Helical" evidence="6">
    <location>
        <begin position="38"/>
        <end position="60"/>
    </location>
</feature>
<dbReference type="PANTHER" id="PTHR33048">
    <property type="entry name" value="PTH11-LIKE INTEGRAL MEMBRANE PROTEIN (AFU_ORTHOLOGUE AFUA_5G11245)"/>
    <property type="match status" value="1"/>
</dbReference>
<feature type="transmembrane region" description="Helical" evidence="6">
    <location>
        <begin position="192"/>
        <end position="213"/>
    </location>
</feature>
<accession>A0A074XDM8</accession>
<gene>
    <name evidence="8" type="ORF">M438DRAFT_304973</name>
</gene>
<dbReference type="HOGENOM" id="CLU_762859_0_0_1"/>
<feature type="domain" description="Rhodopsin" evidence="7">
    <location>
        <begin position="21"/>
        <end position="252"/>
    </location>
</feature>
<sequence>MIHMLALVVACLSLAWVSVFVRFWVKIFVTSCVRWDDWILLLAVILFSGQCGCVLVMTTIDPQQPHTTANIVSYMFLASYDLSIMTAICIKTSLAISFNRFFSRRWQRLLIIAITIAFNTYAITELLLGLFFCGMPGKMARKDSLQQCTHWSNMLLWWLVAAIFNVVTDWIYTLLPATVVWTSNLSRKVKASVSIVTAVGALSSTAAIFRVLGTGSFTALRDFNPTNLTVIACVVLEMGLGIIATSMMCSTPLPGMLVRAKKISTGATTTTGAYLEEGDTNVIKLSPIICAQKFADDNTWSSTQTTKDGAAADTETLALPTPTGKVNRFSWSRTFGMPESSIPLPARLTLLIDDISDGEDDCEVDKDAREVRQTYSNI</sequence>
<keyword evidence="3 6" id="KW-1133">Transmembrane helix</keyword>
<organism evidence="8 9">
    <name type="scientific">Aureobasidium pullulans EXF-150</name>
    <dbReference type="NCBI Taxonomy" id="1043002"/>
    <lineage>
        <taxon>Eukaryota</taxon>
        <taxon>Fungi</taxon>
        <taxon>Dikarya</taxon>
        <taxon>Ascomycota</taxon>
        <taxon>Pezizomycotina</taxon>
        <taxon>Dothideomycetes</taxon>
        <taxon>Dothideomycetidae</taxon>
        <taxon>Dothideales</taxon>
        <taxon>Saccotheciaceae</taxon>
        <taxon>Aureobasidium</taxon>
    </lineage>
</organism>
<dbReference type="InterPro" id="IPR052337">
    <property type="entry name" value="SAT4-like"/>
</dbReference>
<evidence type="ECO:0000313" key="8">
    <source>
        <dbReference type="EMBL" id="KEQ80117.1"/>
    </source>
</evidence>
<evidence type="ECO:0000256" key="2">
    <source>
        <dbReference type="ARBA" id="ARBA00022692"/>
    </source>
</evidence>
<keyword evidence="9" id="KW-1185">Reference proteome</keyword>
<dbReference type="Proteomes" id="UP000030706">
    <property type="component" value="Unassembled WGS sequence"/>
</dbReference>
<keyword evidence="4 6" id="KW-0472">Membrane</keyword>
<comment type="subcellular location">
    <subcellularLocation>
        <location evidence="1">Membrane</location>
        <topology evidence="1">Multi-pass membrane protein</topology>
    </subcellularLocation>
</comment>
<dbReference type="PANTHER" id="PTHR33048:SF47">
    <property type="entry name" value="INTEGRAL MEMBRANE PROTEIN-RELATED"/>
    <property type="match status" value="1"/>
</dbReference>
<comment type="similarity">
    <text evidence="5">Belongs to the SAT4 family.</text>
</comment>
<dbReference type="EMBL" id="KL585000">
    <property type="protein sequence ID" value="KEQ80117.1"/>
    <property type="molecule type" value="Genomic_DNA"/>
</dbReference>
<dbReference type="RefSeq" id="XP_029756304.1">
    <property type="nucleotide sequence ID" value="XM_029902207.1"/>
</dbReference>
<evidence type="ECO:0000256" key="4">
    <source>
        <dbReference type="ARBA" id="ARBA00023136"/>
    </source>
</evidence>
<evidence type="ECO:0000256" key="3">
    <source>
        <dbReference type="ARBA" id="ARBA00022989"/>
    </source>
</evidence>
<feature type="transmembrane region" description="Helical" evidence="6">
    <location>
        <begin position="154"/>
        <end position="172"/>
    </location>
</feature>
<evidence type="ECO:0000313" key="9">
    <source>
        <dbReference type="Proteomes" id="UP000030706"/>
    </source>
</evidence>
<evidence type="ECO:0000256" key="6">
    <source>
        <dbReference type="SAM" id="Phobius"/>
    </source>
</evidence>
<dbReference type="OrthoDB" id="3903101at2759"/>
<evidence type="ECO:0000256" key="5">
    <source>
        <dbReference type="ARBA" id="ARBA00038359"/>
    </source>
</evidence>
<dbReference type="InterPro" id="IPR049326">
    <property type="entry name" value="Rhodopsin_dom_fungi"/>
</dbReference>
<feature type="transmembrane region" description="Helical" evidence="6">
    <location>
        <begin position="110"/>
        <end position="133"/>
    </location>
</feature>
<dbReference type="GeneID" id="40744513"/>